<proteinExistence type="predicted"/>
<sequence>MSKFWLAIAGLVFAVLAVLVAQSPTNYLDVPHPAVKPISAGLLVSAVWAIFFRMQIEQRRISLFAMFVLVTLLASWFAADQFFNPRR</sequence>
<dbReference type="RefSeq" id="WP_172991931.1">
    <property type="nucleotide sequence ID" value="NZ_AP021861.1"/>
</dbReference>
<evidence type="ECO:0000313" key="3">
    <source>
        <dbReference type="Proteomes" id="UP000326837"/>
    </source>
</evidence>
<protein>
    <submittedName>
        <fullName evidence="2">Uncharacterized protein</fullName>
    </submittedName>
</protein>
<keyword evidence="1" id="KW-0812">Transmembrane</keyword>
<evidence type="ECO:0000313" key="2">
    <source>
        <dbReference type="EMBL" id="BBO32198.1"/>
    </source>
</evidence>
<gene>
    <name evidence="2" type="ORF">PLANPX_1810</name>
</gene>
<dbReference type="Proteomes" id="UP000326837">
    <property type="component" value="Chromosome"/>
</dbReference>
<reference evidence="3" key="1">
    <citation type="submission" date="2019-10" db="EMBL/GenBank/DDBJ databases">
        <title>Lacipirellula parvula gen. nov., sp. nov., representing a lineage of planctomycetes widespread in freshwater anoxic habitats, and description of the family Lacipirellulaceae.</title>
        <authorList>
            <person name="Dedysh S.N."/>
            <person name="Kulichevskaya I.S."/>
            <person name="Beletsky A.V."/>
            <person name="Rakitin A.L."/>
            <person name="Mardanov A.V."/>
            <person name="Ivanova A.A."/>
            <person name="Saltykova V.X."/>
            <person name="Rijpstra W.I.C."/>
            <person name="Sinninghe Damste J.S."/>
            <person name="Ravin N.V."/>
        </authorList>
    </citation>
    <scope>NUCLEOTIDE SEQUENCE [LARGE SCALE GENOMIC DNA]</scope>
    <source>
        <strain evidence="3">PX69</strain>
    </source>
</reference>
<organism evidence="2 3">
    <name type="scientific">Lacipirellula parvula</name>
    <dbReference type="NCBI Taxonomy" id="2650471"/>
    <lineage>
        <taxon>Bacteria</taxon>
        <taxon>Pseudomonadati</taxon>
        <taxon>Planctomycetota</taxon>
        <taxon>Planctomycetia</taxon>
        <taxon>Pirellulales</taxon>
        <taxon>Lacipirellulaceae</taxon>
        <taxon>Lacipirellula</taxon>
    </lineage>
</organism>
<keyword evidence="1" id="KW-0472">Membrane</keyword>
<dbReference type="KEGG" id="lpav:PLANPX_1810"/>
<feature type="transmembrane region" description="Helical" evidence="1">
    <location>
        <begin position="37"/>
        <end position="54"/>
    </location>
</feature>
<keyword evidence="1" id="KW-1133">Transmembrane helix</keyword>
<dbReference type="EMBL" id="AP021861">
    <property type="protein sequence ID" value="BBO32198.1"/>
    <property type="molecule type" value="Genomic_DNA"/>
</dbReference>
<name>A0A5K7X6N4_9BACT</name>
<keyword evidence="3" id="KW-1185">Reference proteome</keyword>
<evidence type="ECO:0000256" key="1">
    <source>
        <dbReference type="SAM" id="Phobius"/>
    </source>
</evidence>
<feature type="transmembrane region" description="Helical" evidence="1">
    <location>
        <begin position="61"/>
        <end position="79"/>
    </location>
</feature>
<accession>A0A5K7X6N4</accession>
<dbReference type="AlphaFoldDB" id="A0A5K7X6N4"/>